<accession>D4QF94</accession>
<feature type="non-terminal residue" evidence="1">
    <location>
        <position position="1"/>
    </location>
</feature>
<gene>
    <name evidence="1" type="primary">GAPDH</name>
</gene>
<reference evidence="1" key="1">
    <citation type="journal article" date="2010" name="Peptides">
        <title>Molecular cloning and characterization of V2-type receptor in two ray-finned fish, gray bichir, Polypterus senegalus and medaka, Oryzias latipes.</title>
        <authorList>
            <person name="Konno N."/>
            <person name="Kurosawa M."/>
            <person name="Kaiya H."/>
            <person name="Miyazato M."/>
            <person name="Matsuda K."/>
            <person name="Uchiyama M."/>
        </authorList>
    </citation>
    <scope>NUCLEOTIDE SEQUENCE</scope>
    <source>
        <tissue evidence="1">Brain</tissue>
    </source>
</reference>
<dbReference type="EMBL" id="AB539138">
    <property type="protein sequence ID" value="BAJ04636.1"/>
    <property type="molecule type" value="mRNA"/>
</dbReference>
<sequence length="195" mass="21433">DAEGHSSQLAIQLRNNFAHSLGSTSASRDDVLVSTSAITPQFARWSIHSLLSCCICMDSCHESFNDSEVVINNFGQRSKAIGGARSITDHFQGLVIFLMVDSNNKHRCISTGSRDNDTFGTAFQVSRGLFSCSEDTSRLNNIVCTSLTPFDAGRVTFLENRNSFAIDVQFSTLSLHITLEASMCRIIFDMYTIIG</sequence>
<name>D4QF94_POLSE</name>
<evidence type="ECO:0000313" key="1">
    <source>
        <dbReference type="EMBL" id="BAJ04636.1"/>
    </source>
</evidence>
<organism evidence="1">
    <name type="scientific">Polypterus senegalus</name>
    <name type="common">Senegal bichir</name>
    <dbReference type="NCBI Taxonomy" id="55291"/>
    <lineage>
        <taxon>Eukaryota</taxon>
        <taxon>Metazoa</taxon>
        <taxon>Chordata</taxon>
        <taxon>Craniata</taxon>
        <taxon>Vertebrata</taxon>
        <taxon>Euteleostomi</taxon>
        <taxon>Actinopterygii</taxon>
        <taxon>Polypteriformes</taxon>
        <taxon>Polypteridae</taxon>
        <taxon>Polypterus</taxon>
    </lineage>
</organism>
<feature type="non-terminal residue" evidence="1">
    <location>
        <position position="195"/>
    </location>
</feature>
<protein>
    <submittedName>
        <fullName evidence="1">Glyceraldehyde-3-phosphate dehydrogenase</fullName>
    </submittedName>
</protein>
<proteinExistence type="evidence at transcript level"/>
<dbReference type="AlphaFoldDB" id="D4QF94"/>